<feature type="region of interest" description="Disordered" evidence="3">
    <location>
        <begin position="380"/>
        <end position="399"/>
    </location>
</feature>
<dbReference type="RefSeq" id="WP_386435010.1">
    <property type="nucleotide sequence ID" value="NZ_JBHSBB010000022.1"/>
</dbReference>
<dbReference type="PANTHER" id="PTHR45947:SF3">
    <property type="entry name" value="SULFOQUINOVOSYL TRANSFERASE SQD2"/>
    <property type="match status" value="1"/>
</dbReference>
<comment type="caution">
    <text evidence="5">The sequence shown here is derived from an EMBL/GenBank/DDBJ whole genome shotgun (WGS) entry which is preliminary data.</text>
</comment>
<dbReference type="InterPro" id="IPR050194">
    <property type="entry name" value="Glycosyltransferase_grp1"/>
</dbReference>
<accession>A0ABV8HT13</accession>
<keyword evidence="1" id="KW-0328">Glycosyltransferase</keyword>
<proteinExistence type="predicted"/>
<dbReference type="PANTHER" id="PTHR45947">
    <property type="entry name" value="SULFOQUINOVOSYL TRANSFERASE SQD2"/>
    <property type="match status" value="1"/>
</dbReference>
<sequence>MYATQIAEHWAAGGAEVHVLTGMPHYPAWRLDPAYAGVRRAEEERGGVRVHRRAHTVPARQTPLGRVRFELSLLRGGLGASPGIERPDAVFAQLPTPAAGVIGARLAQRYGVPYVPVVRNLLGAGGGRGRAWSALAGAVERYALRRAALVGVVHESIVAEVAAMGVPADRIRLIPNWSHLPGASRPREEMRARLGWRPGQTVALYSGAMGAEQDLDVLIRMARLDPGLRVVLMGAGERREELRALAGGLPNLDFPPTPQDAEYPDVLAAADALLLTQRAALGGTAVPPELPAYLAAGRPIVAAVPPLGATAQELHRSGAALLVPPEDAGALLAAIHSLAADPPRTATLSSAGPAYTTTHLTREAALTRVDALLAEALTFPPPARPTIPPMPTAPPRPPT</sequence>
<protein>
    <submittedName>
        <fullName evidence="5">Glycosyltransferase family 4 protein</fullName>
    </submittedName>
</protein>
<gene>
    <name evidence="5" type="ORF">ACFO3J_27635</name>
</gene>
<dbReference type="Gene3D" id="3.40.50.2000">
    <property type="entry name" value="Glycogen Phosphorylase B"/>
    <property type="match status" value="2"/>
</dbReference>
<evidence type="ECO:0000313" key="6">
    <source>
        <dbReference type="Proteomes" id="UP001595765"/>
    </source>
</evidence>
<reference evidence="6" key="1">
    <citation type="journal article" date="2019" name="Int. J. Syst. Evol. Microbiol.">
        <title>The Global Catalogue of Microorganisms (GCM) 10K type strain sequencing project: providing services to taxonomists for standard genome sequencing and annotation.</title>
        <authorList>
            <consortium name="The Broad Institute Genomics Platform"/>
            <consortium name="The Broad Institute Genome Sequencing Center for Infectious Disease"/>
            <person name="Wu L."/>
            <person name="Ma J."/>
        </authorList>
    </citation>
    <scope>NUCLEOTIDE SEQUENCE [LARGE SCALE GENOMIC DNA]</scope>
    <source>
        <strain evidence="6">CGMCC 4.7237</strain>
    </source>
</reference>
<dbReference type="Pfam" id="PF13579">
    <property type="entry name" value="Glyco_trans_4_4"/>
    <property type="match status" value="1"/>
</dbReference>
<dbReference type="SUPFAM" id="SSF53756">
    <property type="entry name" value="UDP-Glycosyltransferase/glycogen phosphorylase"/>
    <property type="match status" value="1"/>
</dbReference>
<evidence type="ECO:0000259" key="4">
    <source>
        <dbReference type="Pfam" id="PF13579"/>
    </source>
</evidence>
<dbReference type="Proteomes" id="UP001595765">
    <property type="component" value="Unassembled WGS sequence"/>
</dbReference>
<dbReference type="CDD" id="cd03794">
    <property type="entry name" value="GT4_WbuB-like"/>
    <property type="match status" value="1"/>
</dbReference>
<evidence type="ECO:0000313" key="5">
    <source>
        <dbReference type="EMBL" id="MFC4035213.1"/>
    </source>
</evidence>
<dbReference type="EMBL" id="JBHSBB010000022">
    <property type="protein sequence ID" value="MFC4035213.1"/>
    <property type="molecule type" value="Genomic_DNA"/>
</dbReference>
<keyword evidence="2" id="KW-0808">Transferase</keyword>
<evidence type="ECO:0000256" key="1">
    <source>
        <dbReference type="ARBA" id="ARBA00022676"/>
    </source>
</evidence>
<evidence type="ECO:0000256" key="2">
    <source>
        <dbReference type="ARBA" id="ARBA00022679"/>
    </source>
</evidence>
<name>A0ABV8HT13_9ACTN</name>
<organism evidence="5 6">
    <name type="scientific">Streptomyces polygonati</name>
    <dbReference type="NCBI Taxonomy" id="1617087"/>
    <lineage>
        <taxon>Bacteria</taxon>
        <taxon>Bacillati</taxon>
        <taxon>Actinomycetota</taxon>
        <taxon>Actinomycetes</taxon>
        <taxon>Kitasatosporales</taxon>
        <taxon>Streptomycetaceae</taxon>
        <taxon>Streptomyces</taxon>
    </lineage>
</organism>
<feature type="domain" description="Glycosyltransferase subfamily 4-like N-terminal" evidence="4">
    <location>
        <begin position="2"/>
        <end position="177"/>
    </location>
</feature>
<dbReference type="InterPro" id="IPR028098">
    <property type="entry name" value="Glyco_trans_4-like_N"/>
</dbReference>
<dbReference type="Pfam" id="PF13692">
    <property type="entry name" value="Glyco_trans_1_4"/>
    <property type="match status" value="1"/>
</dbReference>
<evidence type="ECO:0000256" key="3">
    <source>
        <dbReference type="SAM" id="MobiDB-lite"/>
    </source>
</evidence>
<keyword evidence="6" id="KW-1185">Reference proteome</keyword>